<organism evidence="2 3">
    <name type="scientific">Terrisporobacter mayombei</name>
    <dbReference type="NCBI Taxonomy" id="1541"/>
    <lineage>
        <taxon>Bacteria</taxon>
        <taxon>Bacillati</taxon>
        <taxon>Bacillota</taxon>
        <taxon>Clostridia</taxon>
        <taxon>Peptostreptococcales</taxon>
        <taxon>Peptostreptococcaceae</taxon>
        <taxon>Terrisporobacter</taxon>
    </lineage>
</organism>
<accession>A0ABY9PZS3</accession>
<evidence type="ECO:0000313" key="3">
    <source>
        <dbReference type="Proteomes" id="UP001235030"/>
    </source>
</evidence>
<dbReference type="Proteomes" id="UP001235030">
    <property type="component" value="Chromosome"/>
</dbReference>
<evidence type="ECO:0000313" key="2">
    <source>
        <dbReference type="EMBL" id="WMT80674.1"/>
    </source>
</evidence>
<keyword evidence="1" id="KW-0175">Coiled coil</keyword>
<sequence>MDATSIINSIYKQEVANAVEQKVLYMAQLELAKEQLKEKDKIVNKLQSENIELENIIHELQEKIEPNKEEVIECMEN</sequence>
<name>A0ABY9PZS3_9FIRM</name>
<reference evidence="2 3" key="1">
    <citation type="submission" date="2022-07" db="EMBL/GenBank/DDBJ databases">
        <title>Genome sequence of Terrisporobacter mayombei DSM6539.</title>
        <authorList>
            <person name="Boeer T."/>
            <person name="Bengelsdorf F.R."/>
            <person name="Daniel R."/>
            <person name="Poehlein A."/>
        </authorList>
    </citation>
    <scope>NUCLEOTIDE SEQUENCE [LARGE SCALE GENOMIC DNA]</scope>
    <source>
        <strain evidence="2 3">DSM 6539</strain>
    </source>
</reference>
<dbReference type="RefSeq" id="WP_228104902.1">
    <property type="nucleotide sequence ID" value="NZ_CP101637.1"/>
</dbReference>
<proteinExistence type="predicted"/>
<dbReference type="EMBL" id="CP101637">
    <property type="protein sequence ID" value="WMT80674.1"/>
    <property type="molecule type" value="Genomic_DNA"/>
</dbReference>
<protein>
    <submittedName>
        <fullName evidence="2">Uncharacterized protein</fullName>
    </submittedName>
</protein>
<dbReference type="SUPFAM" id="SSF90257">
    <property type="entry name" value="Myosin rod fragments"/>
    <property type="match status" value="1"/>
</dbReference>
<evidence type="ECO:0000256" key="1">
    <source>
        <dbReference type="SAM" id="Coils"/>
    </source>
</evidence>
<feature type="coiled-coil region" evidence="1">
    <location>
        <begin position="29"/>
        <end position="63"/>
    </location>
</feature>
<keyword evidence="3" id="KW-1185">Reference proteome</keyword>
<gene>
    <name evidence="2" type="ORF">TEMA_09950</name>
</gene>